<dbReference type="AlphaFoldDB" id="A0A9N9NUI9"/>
<protein>
    <submittedName>
        <fullName evidence="11">27591_t:CDS:1</fullName>
    </submittedName>
</protein>
<evidence type="ECO:0000256" key="3">
    <source>
        <dbReference type="ARBA" id="ARBA00022771"/>
    </source>
</evidence>
<feature type="non-terminal residue" evidence="11">
    <location>
        <position position="254"/>
    </location>
</feature>
<evidence type="ECO:0000256" key="9">
    <source>
        <dbReference type="SAM" id="MobiDB-lite"/>
    </source>
</evidence>
<dbReference type="SUPFAM" id="SSF140996">
    <property type="entry name" value="Hermes dimerisation domain"/>
    <property type="match status" value="1"/>
</dbReference>
<keyword evidence="4" id="KW-0862">Zinc</keyword>
<dbReference type="SMART" id="SM00614">
    <property type="entry name" value="ZnF_BED"/>
    <property type="match status" value="1"/>
</dbReference>
<comment type="subcellular location">
    <subcellularLocation>
        <location evidence="1">Nucleus</location>
    </subcellularLocation>
</comment>
<evidence type="ECO:0000256" key="4">
    <source>
        <dbReference type="ARBA" id="ARBA00022833"/>
    </source>
</evidence>
<dbReference type="PROSITE" id="PS50808">
    <property type="entry name" value="ZF_BED"/>
    <property type="match status" value="1"/>
</dbReference>
<sequence length="254" mass="29788">SSQTPQLMDKTISSDSTSFSNASSRSTVWKHFHRRPSYAPNHNVCKYCHPRKKYKITTGLSTLRAHLISKHQLEVPTKNYNLQFSVNPFDLQTQKEHTKYLLKWIICDLQPFTIIDNSYFWSFIKFLCPRYTIPKRHQIKDLVMDEFNYRQPKIIDKLSNIPEKCLLTADIWSSTVNREAFLGLTVHYIDSNWQLQNFLLDLIPFNISHSAESILQKLSEYRDKMDQLSITSTILDPYIKLSVFSTQSMQNANN</sequence>
<dbReference type="PANTHER" id="PTHR46481:SF10">
    <property type="entry name" value="ZINC FINGER BED DOMAIN-CONTAINING PROTEIN 39"/>
    <property type="match status" value="1"/>
</dbReference>
<feature type="domain" description="BED-type" evidence="10">
    <location>
        <begin position="23"/>
        <end position="78"/>
    </location>
</feature>
<gene>
    <name evidence="11" type="ORF">DERYTH_LOCUS17865</name>
</gene>
<keyword evidence="2" id="KW-0479">Metal-binding</keyword>
<accession>A0A9N9NUI9</accession>
<dbReference type="InterPro" id="IPR012337">
    <property type="entry name" value="RNaseH-like_sf"/>
</dbReference>
<dbReference type="GO" id="GO:0008270">
    <property type="term" value="F:zinc ion binding"/>
    <property type="evidence" value="ECO:0007669"/>
    <property type="project" value="UniProtKB-KW"/>
</dbReference>
<dbReference type="Pfam" id="PF02892">
    <property type="entry name" value="zf-BED"/>
    <property type="match status" value="1"/>
</dbReference>
<feature type="region of interest" description="Disordered" evidence="9">
    <location>
        <begin position="1"/>
        <end position="22"/>
    </location>
</feature>
<keyword evidence="5" id="KW-0805">Transcription regulation</keyword>
<evidence type="ECO:0000256" key="8">
    <source>
        <dbReference type="PROSITE-ProRule" id="PRU00027"/>
    </source>
</evidence>
<evidence type="ECO:0000256" key="6">
    <source>
        <dbReference type="ARBA" id="ARBA00023163"/>
    </source>
</evidence>
<evidence type="ECO:0000313" key="12">
    <source>
        <dbReference type="Proteomes" id="UP000789405"/>
    </source>
</evidence>
<keyword evidence="12" id="KW-1185">Reference proteome</keyword>
<organism evidence="11 12">
    <name type="scientific">Dentiscutata erythropus</name>
    <dbReference type="NCBI Taxonomy" id="1348616"/>
    <lineage>
        <taxon>Eukaryota</taxon>
        <taxon>Fungi</taxon>
        <taxon>Fungi incertae sedis</taxon>
        <taxon>Mucoromycota</taxon>
        <taxon>Glomeromycotina</taxon>
        <taxon>Glomeromycetes</taxon>
        <taxon>Diversisporales</taxon>
        <taxon>Gigasporaceae</taxon>
        <taxon>Dentiscutata</taxon>
    </lineage>
</organism>
<proteinExistence type="predicted"/>
<dbReference type="SUPFAM" id="SSF53098">
    <property type="entry name" value="Ribonuclease H-like"/>
    <property type="match status" value="1"/>
</dbReference>
<evidence type="ECO:0000313" key="11">
    <source>
        <dbReference type="EMBL" id="CAG8761587.1"/>
    </source>
</evidence>
<dbReference type="InterPro" id="IPR003656">
    <property type="entry name" value="Znf_BED"/>
</dbReference>
<reference evidence="11" key="1">
    <citation type="submission" date="2021-06" db="EMBL/GenBank/DDBJ databases">
        <authorList>
            <person name="Kallberg Y."/>
            <person name="Tangrot J."/>
            <person name="Rosling A."/>
        </authorList>
    </citation>
    <scope>NUCLEOTIDE SEQUENCE</scope>
    <source>
        <strain evidence="11">MA453B</strain>
    </source>
</reference>
<evidence type="ECO:0000256" key="5">
    <source>
        <dbReference type="ARBA" id="ARBA00023015"/>
    </source>
</evidence>
<dbReference type="GO" id="GO:0005634">
    <property type="term" value="C:nucleus"/>
    <property type="evidence" value="ECO:0007669"/>
    <property type="project" value="UniProtKB-SubCell"/>
</dbReference>
<feature type="compositionally biased region" description="Low complexity" evidence="9">
    <location>
        <begin position="13"/>
        <end position="22"/>
    </location>
</feature>
<evidence type="ECO:0000256" key="1">
    <source>
        <dbReference type="ARBA" id="ARBA00004123"/>
    </source>
</evidence>
<dbReference type="OrthoDB" id="2444217at2759"/>
<evidence type="ECO:0000256" key="2">
    <source>
        <dbReference type="ARBA" id="ARBA00022723"/>
    </source>
</evidence>
<keyword evidence="7" id="KW-0539">Nucleus</keyword>
<comment type="caution">
    <text evidence="11">The sequence shown here is derived from an EMBL/GenBank/DDBJ whole genome shotgun (WGS) entry which is preliminary data.</text>
</comment>
<dbReference type="Proteomes" id="UP000789405">
    <property type="component" value="Unassembled WGS sequence"/>
</dbReference>
<keyword evidence="3 8" id="KW-0863">Zinc-finger</keyword>
<dbReference type="EMBL" id="CAJVPY010017358">
    <property type="protein sequence ID" value="CAG8761587.1"/>
    <property type="molecule type" value="Genomic_DNA"/>
</dbReference>
<dbReference type="PANTHER" id="PTHR46481">
    <property type="entry name" value="ZINC FINGER BED DOMAIN-CONTAINING PROTEIN 4"/>
    <property type="match status" value="1"/>
</dbReference>
<keyword evidence="6" id="KW-0804">Transcription</keyword>
<dbReference type="InterPro" id="IPR052035">
    <property type="entry name" value="ZnF_BED_domain_contain"/>
</dbReference>
<evidence type="ECO:0000256" key="7">
    <source>
        <dbReference type="ARBA" id="ARBA00023242"/>
    </source>
</evidence>
<dbReference type="GO" id="GO:0003677">
    <property type="term" value="F:DNA binding"/>
    <property type="evidence" value="ECO:0007669"/>
    <property type="project" value="InterPro"/>
</dbReference>
<name>A0A9N9NUI9_9GLOM</name>
<evidence type="ECO:0000259" key="10">
    <source>
        <dbReference type="PROSITE" id="PS50808"/>
    </source>
</evidence>